<reference evidence="2 3" key="1">
    <citation type="submission" date="2015-04" db="EMBL/GenBank/DDBJ databases">
        <authorList>
            <person name="Heijne W.H."/>
            <person name="Fedorova N.D."/>
            <person name="Nierman W.C."/>
            <person name="Vollebregt A.W."/>
            <person name="Zhao Z."/>
            <person name="Wu L."/>
            <person name="Kumar M."/>
            <person name="Stam H."/>
            <person name="van den Berg M.A."/>
            <person name="Pel H.J."/>
        </authorList>
    </citation>
    <scope>NUCLEOTIDE SEQUENCE [LARGE SCALE GENOMIC DNA]</scope>
    <source>
        <strain evidence="2 3">CBS 393.64</strain>
    </source>
</reference>
<name>A0A0F4YKN8_RASE3</name>
<accession>A0A0F4YKN8</accession>
<sequence length="341" mass="38601">MENPPRPRPFKKAEGSSGRLRPVSDPLESVGFPSKGDKTLLDHKAQEDYYNKIVERYMRFCAQHSHDLDAALNSLPTSSSADATRNPPAPTSSTPPPPPPRRSSTESQGAKSGPQTPSPQRGQDEEHRPARSPAAELSTLLLSLRKLREAILATSSTTPVLFAQRVHIFSIRLSILARHPPSYFPSLRYLLDHLHTAAHPLTASELTEFTSYLILDYACRQNNMAAAYALWVRARAKHGFQSVFVERVLAALMHDNWVLFWRTRKAVDGYMRAVMNWAADDVRRRALKAIGRTYMTVNVHWLVENCTGEEGWTWEKLVETENLGWQREGDLIRIRKPKSRT</sequence>
<dbReference type="STRING" id="1408163.A0A0F4YKN8"/>
<feature type="compositionally biased region" description="Pro residues" evidence="1">
    <location>
        <begin position="87"/>
        <end position="101"/>
    </location>
</feature>
<dbReference type="EMBL" id="LASV01000455">
    <property type="protein sequence ID" value="KKA18441.1"/>
    <property type="molecule type" value="Genomic_DNA"/>
</dbReference>
<dbReference type="PANTHER" id="PTHR39398">
    <property type="entry name" value="YALI0F14311P"/>
    <property type="match status" value="1"/>
</dbReference>
<evidence type="ECO:0000256" key="1">
    <source>
        <dbReference type="SAM" id="MobiDB-lite"/>
    </source>
</evidence>
<organism evidence="2 3">
    <name type="scientific">Rasamsonia emersonii (strain ATCC 16479 / CBS 393.64 / IMI 116815)</name>
    <dbReference type="NCBI Taxonomy" id="1408163"/>
    <lineage>
        <taxon>Eukaryota</taxon>
        <taxon>Fungi</taxon>
        <taxon>Dikarya</taxon>
        <taxon>Ascomycota</taxon>
        <taxon>Pezizomycotina</taxon>
        <taxon>Eurotiomycetes</taxon>
        <taxon>Eurotiomycetidae</taxon>
        <taxon>Eurotiales</taxon>
        <taxon>Trichocomaceae</taxon>
        <taxon>Rasamsonia</taxon>
    </lineage>
</organism>
<feature type="compositionally biased region" description="Polar residues" evidence="1">
    <location>
        <begin position="74"/>
        <end position="83"/>
    </location>
</feature>
<dbReference type="AlphaFoldDB" id="A0A0F4YKN8"/>
<keyword evidence="3" id="KW-1185">Reference proteome</keyword>
<feature type="compositionally biased region" description="Basic and acidic residues" evidence="1">
    <location>
        <begin position="35"/>
        <end position="44"/>
    </location>
</feature>
<evidence type="ECO:0000313" key="2">
    <source>
        <dbReference type="EMBL" id="KKA18441.1"/>
    </source>
</evidence>
<gene>
    <name evidence="2" type="ORF">T310_7608</name>
</gene>
<dbReference type="RefSeq" id="XP_013325053.1">
    <property type="nucleotide sequence ID" value="XM_013469599.1"/>
</dbReference>
<dbReference type="Gene3D" id="1.25.40.990">
    <property type="match status" value="1"/>
</dbReference>
<feature type="region of interest" description="Disordered" evidence="1">
    <location>
        <begin position="72"/>
        <end position="133"/>
    </location>
</feature>
<proteinExistence type="predicted"/>
<feature type="compositionally biased region" description="Polar residues" evidence="1">
    <location>
        <begin position="106"/>
        <end position="121"/>
    </location>
</feature>
<feature type="region of interest" description="Disordered" evidence="1">
    <location>
        <begin position="1"/>
        <end position="44"/>
    </location>
</feature>
<dbReference type="PANTHER" id="PTHR39398:SF1">
    <property type="entry name" value="CSN8_PSMD8_EIF3K DOMAIN-CONTAINING PROTEIN"/>
    <property type="match status" value="1"/>
</dbReference>
<evidence type="ECO:0008006" key="4">
    <source>
        <dbReference type="Google" id="ProtNLM"/>
    </source>
</evidence>
<comment type="caution">
    <text evidence="2">The sequence shown here is derived from an EMBL/GenBank/DDBJ whole genome shotgun (WGS) entry which is preliminary data.</text>
</comment>
<dbReference type="GeneID" id="25319879"/>
<evidence type="ECO:0000313" key="3">
    <source>
        <dbReference type="Proteomes" id="UP000053958"/>
    </source>
</evidence>
<protein>
    <recommendedName>
        <fullName evidence="4">SAC3/GANP domain protein</fullName>
    </recommendedName>
</protein>
<dbReference type="OrthoDB" id="2100128at2759"/>
<dbReference type="Proteomes" id="UP000053958">
    <property type="component" value="Unassembled WGS sequence"/>
</dbReference>